<keyword evidence="2" id="KW-0732">Signal</keyword>
<dbReference type="RefSeq" id="WP_075063108.1">
    <property type="nucleotide sequence ID" value="NZ_LGCL01000025.1"/>
</dbReference>
<name>A0A0P6XKH7_9CHLR</name>
<evidence type="ECO:0000256" key="1">
    <source>
        <dbReference type="SAM" id="MobiDB-lite"/>
    </source>
</evidence>
<dbReference type="OrthoDB" id="9851444at2"/>
<feature type="region of interest" description="Disordered" evidence="1">
    <location>
        <begin position="67"/>
        <end position="114"/>
    </location>
</feature>
<gene>
    <name evidence="3" type="ORF">ADN00_11240</name>
</gene>
<feature type="compositionally biased region" description="Low complexity" evidence="1">
    <location>
        <begin position="101"/>
        <end position="111"/>
    </location>
</feature>
<proteinExistence type="predicted"/>
<feature type="signal peptide" evidence="2">
    <location>
        <begin position="1"/>
        <end position="29"/>
    </location>
</feature>
<evidence type="ECO:0000313" key="3">
    <source>
        <dbReference type="EMBL" id="KPL76532.1"/>
    </source>
</evidence>
<evidence type="ECO:0000313" key="4">
    <source>
        <dbReference type="Proteomes" id="UP000050417"/>
    </source>
</evidence>
<dbReference type="Proteomes" id="UP000050417">
    <property type="component" value="Unassembled WGS sequence"/>
</dbReference>
<protein>
    <submittedName>
        <fullName evidence="3">Uncharacterized protein</fullName>
    </submittedName>
</protein>
<dbReference type="AlphaFoldDB" id="A0A0P6XKH7"/>
<feature type="compositionally biased region" description="Low complexity" evidence="1">
    <location>
        <begin position="80"/>
        <end position="94"/>
    </location>
</feature>
<evidence type="ECO:0000256" key="2">
    <source>
        <dbReference type="SAM" id="SignalP"/>
    </source>
</evidence>
<dbReference type="EMBL" id="LGCL01000025">
    <property type="protein sequence ID" value="KPL76532.1"/>
    <property type="molecule type" value="Genomic_DNA"/>
</dbReference>
<comment type="caution">
    <text evidence="3">The sequence shown here is derived from an EMBL/GenBank/DDBJ whole genome shotgun (WGS) entry which is preliminary data.</text>
</comment>
<dbReference type="PROSITE" id="PS51257">
    <property type="entry name" value="PROKAR_LIPOPROTEIN"/>
    <property type="match status" value="1"/>
</dbReference>
<feature type="chain" id="PRO_5006133106" evidence="2">
    <location>
        <begin position="30"/>
        <end position="354"/>
    </location>
</feature>
<accession>A0A0P6XKH7</accession>
<keyword evidence="4" id="KW-1185">Reference proteome</keyword>
<feature type="compositionally biased region" description="Pro residues" evidence="1">
    <location>
        <begin position="68"/>
        <end position="79"/>
    </location>
</feature>
<sequence length="354" mass="39348">MQRLNHSSLKVVLAALLVIMLACNMPGSASTPAATLNETQVALSIQSTMLAEESAQATANAVVQVLPTQPPAPTTPPEQPTYTPYPTFTPQPAATEPPAPTAADPQPAAAAELTDEQIKEKIRSANVLVFEDMRGNFDRKPIVHDVINRMRFSGGKVVEVGDALGKFKDQLLSTTQWDLIIVAAEDHDAVQGEFWEYMQDHVNNGAAVIIEMWYMNQHYSDIQPMLSQCGVEYHKDWYRDIFSDPLDYSIYWLDPSSPILTEPNSGMSLSNVSYLYWTFDAGDLLRLSTGGDAQLVAGIYPREKSQYGVLATCMEGRMIIQTFCSHDYNPSHVMSLWENYIVYTLTNHFKTTGK</sequence>
<reference evidence="3 4" key="1">
    <citation type="submission" date="2015-07" db="EMBL/GenBank/DDBJ databases">
        <title>Genome sequence of Ornatilinea apprima DSM 23815.</title>
        <authorList>
            <person name="Hemp J."/>
            <person name="Ward L.M."/>
            <person name="Pace L.A."/>
            <person name="Fischer W.W."/>
        </authorList>
    </citation>
    <scope>NUCLEOTIDE SEQUENCE [LARGE SCALE GENOMIC DNA]</scope>
    <source>
        <strain evidence="3 4">P3M-1</strain>
    </source>
</reference>
<organism evidence="3 4">
    <name type="scientific">Ornatilinea apprima</name>
    <dbReference type="NCBI Taxonomy" id="1134406"/>
    <lineage>
        <taxon>Bacteria</taxon>
        <taxon>Bacillati</taxon>
        <taxon>Chloroflexota</taxon>
        <taxon>Anaerolineae</taxon>
        <taxon>Anaerolineales</taxon>
        <taxon>Anaerolineaceae</taxon>
        <taxon>Ornatilinea</taxon>
    </lineage>
</organism>